<comment type="caution">
    <text evidence="2">The sequence shown here is derived from an EMBL/GenBank/DDBJ whole genome shotgun (WGS) entry which is preliminary data.</text>
</comment>
<keyword evidence="3" id="KW-1185">Reference proteome</keyword>
<proteinExistence type="predicted"/>
<evidence type="ECO:0000256" key="1">
    <source>
        <dbReference type="SAM" id="MobiDB-lite"/>
    </source>
</evidence>
<protein>
    <submittedName>
        <fullName evidence="2">Uncharacterized protein</fullName>
    </submittedName>
</protein>
<name>A0A392PFM5_9FABA</name>
<dbReference type="EMBL" id="LXQA010075611">
    <property type="protein sequence ID" value="MCI10280.1"/>
    <property type="molecule type" value="Genomic_DNA"/>
</dbReference>
<reference evidence="2 3" key="1">
    <citation type="journal article" date="2018" name="Front. Plant Sci.">
        <title>Red Clover (Trifolium pratense) and Zigzag Clover (T. medium) - A Picture of Genomic Similarities and Differences.</title>
        <authorList>
            <person name="Dluhosova J."/>
            <person name="Istvanek J."/>
            <person name="Nedelnik J."/>
            <person name="Repkova J."/>
        </authorList>
    </citation>
    <scope>NUCLEOTIDE SEQUENCE [LARGE SCALE GENOMIC DNA]</scope>
    <source>
        <strain evidence="3">cv. 10/8</strain>
        <tissue evidence="2">Leaf</tissue>
    </source>
</reference>
<dbReference type="Proteomes" id="UP000265520">
    <property type="component" value="Unassembled WGS sequence"/>
</dbReference>
<evidence type="ECO:0000313" key="3">
    <source>
        <dbReference type="Proteomes" id="UP000265520"/>
    </source>
</evidence>
<accession>A0A392PFM5</accession>
<evidence type="ECO:0000313" key="2">
    <source>
        <dbReference type="EMBL" id="MCI10280.1"/>
    </source>
</evidence>
<sequence length="81" mass="9095">MPSHRHIHVVDLPPLSTPPPTRRTHRQPLSTCRHADMANRRQSKEGAWYGGREAVLRCDELRQRRSSEVVGGDAVVVATGF</sequence>
<organism evidence="2 3">
    <name type="scientific">Trifolium medium</name>
    <dbReference type="NCBI Taxonomy" id="97028"/>
    <lineage>
        <taxon>Eukaryota</taxon>
        <taxon>Viridiplantae</taxon>
        <taxon>Streptophyta</taxon>
        <taxon>Embryophyta</taxon>
        <taxon>Tracheophyta</taxon>
        <taxon>Spermatophyta</taxon>
        <taxon>Magnoliopsida</taxon>
        <taxon>eudicotyledons</taxon>
        <taxon>Gunneridae</taxon>
        <taxon>Pentapetalae</taxon>
        <taxon>rosids</taxon>
        <taxon>fabids</taxon>
        <taxon>Fabales</taxon>
        <taxon>Fabaceae</taxon>
        <taxon>Papilionoideae</taxon>
        <taxon>50 kb inversion clade</taxon>
        <taxon>NPAAA clade</taxon>
        <taxon>Hologalegina</taxon>
        <taxon>IRL clade</taxon>
        <taxon>Trifolieae</taxon>
        <taxon>Trifolium</taxon>
    </lineage>
</organism>
<feature type="region of interest" description="Disordered" evidence="1">
    <location>
        <begin position="1"/>
        <end position="29"/>
    </location>
</feature>
<gene>
    <name evidence="2" type="ORF">A2U01_0031373</name>
</gene>
<dbReference type="AlphaFoldDB" id="A0A392PFM5"/>